<dbReference type="GO" id="GO:0006952">
    <property type="term" value="P:defense response"/>
    <property type="evidence" value="ECO:0007669"/>
    <property type="project" value="InterPro"/>
</dbReference>
<dbReference type="PANTHER" id="PTHR11017">
    <property type="entry name" value="LEUCINE-RICH REPEAT-CONTAINING PROTEIN"/>
    <property type="match status" value="1"/>
</dbReference>
<dbReference type="InterPro" id="IPR032675">
    <property type="entry name" value="LRR_dom_sf"/>
</dbReference>
<evidence type="ECO:0000256" key="1">
    <source>
        <dbReference type="ARBA" id="ARBA00022821"/>
    </source>
</evidence>
<protein>
    <submittedName>
        <fullName evidence="3">TMV resistance protein N-like isoform X2</fullName>
    </submittedName>
</protein>
<dbReference type="Pfam" id="PF23286">
    <property type="entry name" value="LRR_13"/>
    <property type="match status" value="1"/>
</dbReference>
<dbReference type="AlphaFoldDB" id="A0A834TN96"/>
<accession>A0A834TN96</accession>
<dbReference type="Gene3D" id="3.40.50.10140">
    <property type="entry name" value="Toll/interleukin-1 receptor homology (TIR) domain"/>
    <property type="match status" value="1"/>
</dbReference>
<evidence type="ECO:0000313" key="4">
    <source>
        <dbReference type="Proteomes" id="UP000634136"/>
    </source>
</evidence>
<comment type="caution">
    <text evidence="3">The sequence shown here is derived from an EMBL/GenBank/DDBJ whole genome shotgun (WGS) entry which is preliminary data.</text>
</comment>
<organism evidence="3 4">
    <name type="scientific">Senna tora</name>
    <dbReference type="NCBI Taxonomy" id="362788"/>
    <lineage>
        <taxon>Eukaryota</taxon>
        <taxon>Viridiplantae</taxon>
        <taxon>Streptophyta</taxon>
        <taxon>Embryophyta</taxon>
        <taxon>Tracheophyta</taxon>
        <taxon>Spermatophyta</taxon>
        <taxon>Magnoliopsida</taxon>
        <taxon>eudicotyledons</taxon>
        <taxon>Gunneridae</taxon>
        <taxon>Pentapetalae</taxon>
        <taxon>rosids</taxon>
        <taxon>fabids</taxon>
        <taxon>Fabales</taxon>
        <taxon>Fabaceae</taxon>
        <taxon>Caesalpinioideae</taxon>
        <taxon>Cassia clade</taxon>
        <taxon>Senna</taxon>
    </lineage>
</organism>
<evidence type="ECO:0000313" key="3">
    <source>
        <dbReference type="EMBL" id="KAF7824970.1"/>
    </source>
</evidence>
<keyword evidence="1" id="KW-0611">Plant defense</keyword>
<name>A0A834TN96_9FABA</name>
<evidence type="ECO:0000259" key="2">
    <source>
        <dbReference type="Pfam" id="PF23286"/>
    </source>
</evidence>
<feature type="domain" description="Disease resistance protein RPS4B/Roq1-like leucine-rich repeats" evidence="2">
    <location>
        <begin position="237"/>
        <end position="411"/>
    </location>
</feature>
<proteinExistence type="predicted"/>
<dbReference type="InterPro" id="IPR058546">
    <property type="entry name" value="RPS4B/Roq1-like_LRR"/>
</dbReference>
<sequence>MAAHEDRFKEETEKVFKWRSALSQVAKLKGWEWHPETRYEYELIHEIVKAVASKLQREHLYIGEHVIGHQSRIEEGSSNIEGIMLDPPEEEEIEWSGTAFKKMKNLRILIIRKTQFSVAPKYLPNSLKLLEWTHYPSQSLPEGFSPRNIVVLNLRHSCLPLEKTLQICKHLTYLNFSSCKFLTHVPDMSGVACLRELKLNGCDNLIKIHESVGFLKQLIALDASNCQGLISFLPKMWLPSLTSLSLENCQRLEHLPEIVGEMKNSRLINLRGSAIKVLPQSISYLIGLERLVLNQCTSLRDIPFSFFTLPNITNLFLVDTKSCQIRDSFRSFQGSDLAATSSSNLRVLRFQRGGLSDEDLHVIFKCFPKLEILHIEGNDFVTLLPACIKESVSLRILYLDKCMKLQEIPELPSSVEAVYAQDCPLNSETTSMLWSQVRKEVNGLEIVMRETEIPDWFDYRCEGNMMSFWSRQKFPAFAVAFVFKKGQNLRGVAASECGAYVYRKETNMDDLRFQHPPIHLGKDKLKMLNHLYSMTTTLVLCDDLMMSPAFEHHCIDGIISLQMPT</sequence>
<dbReference type="SUPFAM" id="SSF52058">
    <property type="entry name" value="L domain-like"/>
    <property type="match status" value="1"/>
</dbReference>
<dbReference type="EMBL" id="JAAIUW010000007">
    <property type="protein sequence ID" value="KAF7824970.1"/>
    <property type="molecule type" value="Genomic_DNA"/>
</dbReference>
<gene>
    <name evidence="3" type="ORF">G2W53_023114</name>
</gene>
<dbReference type="Proteomes" id="UP000634136">
    <property type="component" value="Unassembled WGS sequence"/>
</dbReference>
<dbReference type="InterPro" id="IPR044974">
    <property type="entry name" value="Disease_R_plants"/>
</dbReference>
<dbReference type="InterPro" id="IPR035897">
    <property type="entry name" value="Toll_tir_struct_dom_sf"/>
</dbReference>
<dbReference type="Gene3D" id="3.80.10.10">
    <property type="entry name" value="Ribonuclease Inhibitor"/>
    <property type="match status" value="2"/>
</dbReference>
<keyword evidence="4" id="KW-1185">Reference proteome</keyword>
<reference evidence="3" key="1">
    <citation type="submission" date="2020-09" db="EMBL/GenBank/DDBJ databases">
        <title>Genome-Enabled Discovery of Anthraquinone Biosynthesis in Senna tora.</title>
        <authorList>
            <person name="Kang S.-H."/>
            <person name="Pandey R.P."/>
            <person name="Lee C.-M."/>
            <person name="Sim J.-S."/>
            <person name="Jeong J.-T."/>
            <person name="Choi B.-S."/>
            <person name="Jung M."/>
            <person name="Ginzburg D."/>
            <person name="Zhao K."/>
            <person name="Won S.Y."/>
            <person name="Oh T.-J."/>
            <person name="Yu Y."/>
            <person name="Kim N.-H."/>
            <person name="Lee O.R."/>
            <person name="Lee T.-H."/>
            <person name="Bashyal P."/>
            <person name="Kim T.-S."/>
            <person name="Lee W.-H."/>
            <person name="Kawkins C."/>
            <person name="Kim C.-K."/>
            <person name="Kim J.S."/>
            <person name="Ahn B.O."/>
            <person name="Rhee S.Y."/>
            <person name="Sohng J.K."/>
        </authorList>
    </citation>
    <scope>NUCLEOTIDE SEQUENCE</scope>
    <source>
        <tissue evidence="3">Leaf</tissue>
    </source>
</reference>
<dbReference type="PANTHER" id="PTHR11017:SF587">
    <property type="entry name" value="NB-ARC DOMAIN PROTEIN"/>
    <property type="match status" value="1"/>
</dbReference>
<dbReference type="OrthoDB" id="1435371at2759"/>